<protein>
    <submittedName>
        <fullName evidence="2">Putative transcription factor Iwr1</fullName>
    </submittedName>
</protein>
<dbReference type="EMBL" id="WOCE01000022">
    <property type="protein sequence ID" value="KAE9588929.1"/>
    <property type="molecule type" value="Genomic_DNA"/>
</dbReference>
<organism evidence="2 3">
    <name type="scientific">Lupinus albus</name>
    <name type="common">White lupine</name>
    <name type="synonym">Lupinus termis</name>
    <dbReference type="NCBI Taxonomy" id="3870"/>
    <lineage>
        <taxon>Eukaryota</taxon>
        <taxon>Viridiplantae</taxon>
        <taxon>Streptophyta</taxon>
        <taxon>Embryophyta</taxon>
        <taxon>Tracheophyta</taxon>
        <taxon>Spermatophyta</taxon>
        <taxon>Magnoliopsida</taxon>
        <taxon>eudicotyledons</taxon>
        <taxon>Gunneridae</taxon>
        <taxon>Pentapetalae</taxon>
        <taxon>rosids</taxon>
        <taxon>fabids</taxon>
        <taxon>Fabales</taxon>
        <taxon>Fabaceae</taxon>
        <taxon>Papilionoideae</taxon>
        <taxon>50 kb inversion clade</taxon>
        <taxon>genistoids sensu lato</taxon>
        <taxon>core genistoids</taxon>
        <taxon>Genisteae</taxon>
        <taxon>Lupinus</taxon>
    </lineage>
</organism>
<dbReference type="Proteomes" id="UP000447434">
    <property type="component" value="Chromosome 22"/>
</dbReference>
<feature type="compositionally biased region" description="Acidic residues" evidence="1">
    <location>
        <begin position="245"/>
        <end position="264"/>
    </location>
</feature>
<dbReference type="PANTHER" id="PTHR31934">
    <property type="entry name" value="ALPHA/BETA-HYDROLASES SUPERFAMILY PROTEIN"/>
    <property type="match status" value="1"/>
</dbReference>
<feature type="compositionally biased region" description="Acidic residues" evidence="1">
    <location>
        <begin position="272"/>
        <end position="286"/>
    </location>
</feature>
<evidence type="ECO:0000313" key="3">
    <source>
        <dbReference type="Proteomes" id="UP000447434"/>
    </source>
</evidence>
<sequence>MEESSSSSSTMAAPPSKPVFVRVKRKSFHSPLHAFWLEINERPLKRPLLDFENLSVSSESAQKVEFHNKKVFMQHVETISSSEVTRDIVQSFVDPGSSGASESKSKIDERKNFFKKNNKQDQLFRAKQQKESFTKDARFEQIWKSRRGNKGAEHENALQDICHFYDIVRVDKMQQEDMSLEDQNLLSSFLPLLKEVIPDAATEIEADLSNSKKDDYVYDLYTVNDEMDMNIDDTSYSLPLVQVDEDDYYDGPDDSEYETDDSNDENNPLNDYPDECSEDDEEEGSESEGSNASKESSVEDNEEYGFSRDNEVDPLYDEDFDNYDGRVGYDVDDDDEDWKWSHR</sequence>
<name>A0A6A5N8V0_LUPAL</name>
<comment type="caution">
    <text evidence="2">The sequence shown here is derived from an EMBL/GenBank/DDBJ whole genome shotgun (WGS) entry which is preliminary data.</text>
</comment>
<reference evidence="3" key="1">
    <citation type="journal article" date="2020" name="Nat. Commun.">
        <title>Genome sequence of the cluster root forming white lupin.</title>
        <authorList>
            <person name="Hufnagel B."/>
            <person name="Marques A."/>
            <person name="Soriano A."/>
            <person name="Marques L."/>
            <person name="Divol F."/>
            <person name="Doumas P."/>
            <person name="Sallet E."/>
            <person name="Mancinotti D."/>
            <person name="Carrere S."/>
            <person name="Marande W."/>
            <person name="Arribat S."/>
            <person name="Keller J."/>
            <person name="Huneau C."/>
            <person name="Blein T."/>
            <person name="Aime D."/>
            <person name="Laguerre M."/>
            <person name="Taylor J."/>
            <person name="Schubert V."/>
            <person name="Nelson M."/>
            <person name="Geu-Flores F."/>
            <person name="Crespi M."/>
            <person name="Gallardo-Guerrero K."/>
            <person name="Delaux P.-M."/>
            <person name="Salse J."/>
            <person name="Berges H."/>
            <person name="Guyot R."/>
            <person name="Gouzy J."/>
            <person name="Peret B."/>
        </authorList>
    </citation>
    <scope>NUCLEOTIDE SEQUENCE [LARGE SCALE GENOMIC DNA]</scope>
    <source>
        <strain evidence="3">cv. Amiga</strain>
    </source>
</reference>
<evidence type="ECO:0000313" key="2">
    <source>
        <dbReference type="EMBL" id="KAE9588929.1"/>
    </source>
</evidence>
<feature type="compositionally biased region" description="Acidic residues" evidence="1">
    <location>
        <begin position="312"/>
        <end position="322"/>
    </location>
</feature>
<accession>A0A6A5N8V0</accession>
<keyword evidence="3" id="KW-1185">Reference proteome</keyword>
<gene>
    <name evidence="2" type="ORF">Lalb_Chr22g0360771</name>
</gene>
<evidence type="ECO:0000256" key="1">
    <source>
        <dbReference type="SAM" id="MobiDB-lite"/>
    </source>
</evidence>
<dbReference type="PANTHER" id="PTHR31934:SF2">
    <property type="entry name" value="RNA-DIRECTED DNA METHYLATION 4"/>
    <property type="match status" value="1"/>
</dbReference>
<proteinExistence type="predicted"/>
<feature type="region of interest" description="Disordered" evidence="1">
    <location>
        <begin position="245"/>
        <end position="343"/>
    </location>
</feature>
<dbReference type="OrthoDB" id="6255506at2759"/>
<dbReference type="AlphaFoldDB" id="A0A6A5N8V0"/>